<dbReference type="AlphaFoldDB" id="A0A448WWU9"/>
<name>A0A448WWU9_9PLAT</name>
<feature type="region of interest" description="Disordered" evidence="1">
    <location>
        <begin position="45"/>
        <end position="86"/>
    </location>
</feature>
<reference evidence="2" key="1">
    <citation type="submission" date="2018-11" db="EMBL/GenBank/DDBJ databases">
        <authorList>
            <consortium name="Pathogen Informatics"/>
        </authorList>
    </citation>
    <scope>NUCLEOTIDE SEQUENCE</scope>
</reference>
<accession>A0A448WWU9</accession>
<feature type="compositionally biased region" description="Low complexity" evidence="1">
    <location>
        <begin position="45"/>
        <end position="64"/>
    </location>
</feature>
<comment type="caution">
    <text evidence="2">The sequence shown here is derived from an EMBL/GenBank/DDBJ whole genome shotgun (WGS) entry which is preliminary data.</text>
</comment>
<sequence>MSFPTPVTSDSAIFRQPDSPAAGLRILCSHLVHGVGIPELASPIHSSPSCTSPLSSHSCSAHPSIEGTALATGAEVNGPQDDSVSQ</sequence>
<evidence type="ECO:0000313" key="3">
    <source>
        <dbReference type="Proteomes" id="UP000784294"/>
    </source>
</evidence>
<dbReference type="EMBL" id="CAAALY010055337">
    <property type="protein sequence ID" value="VEL22230.1"/>
    <property type="molecule type" value="Genomic_DNA"/>
</dbReference>
<proteinExistence type="predicted"/>
<gene>
    <name evidence="2" type="ORF">PXEA_LOCUS15670</name>
</gene>
<keyword evidence="3" id="KW-1185">Reference proteome</keyword>
<protein>
    <submittedName>
        <fullName evidence="2">Uncharacterized protein</fullName>
    </submittedName>
</protein>
<evidence type="ECO:0000313" key="2">
    <source>
        <dbReference type="EMBL" id="VEL22230.1"/>
    </source>
</evidence>
<dbReference type="Proteomes" id="UP000784294">
    <property type="component" value="Unassembled WGS sequence"/>
</dbReference>
<organism evidence="2 3">
    <name type="scientific">Protopolystoma xenopodis</name>
    <dbReference type="NCBI Taxonomy" id="117903"/>
    <lineage>
        <taxon>Eukaryota</taxon>
        <taxon>Metazoa</taxon>
        <taxon>Spiralia</taxon>
        <taxon>Lophotrochozoa</taxon>
        <taxon>Platyhelminthes</taxon>
        <taxon>Monogenea</taxon>
        <taxon>Polyopisthocotylea</taxon>
        <taxon>Polystomatidea</taxon>
        <taxon>Polystomatidae</taxon>
        <taxon>Protopolystoma</taxon>
    </lineage>
</organism>
<evidence type="ECO:0000256" key="1">
    <source>
        <dbReference type="SAM" id="MobiDB-lite"/>
    </source>
</evidence>